<feature type="compositionally biased region" description="Low complexity" evidence="4">
    <location>
        <begin position="21"/>
        <end position="35"/>
    </location>
</feature>
<keyword evidence="1" id="KW-0304">Gas vesicle</keyword>
<dbReference type="AlphaFoldDB" id="A0A7G9R7H3"/>
<dbReference type="PANTHER" id="PTHR40137">
    <property type="entry name" value="PROTEIN GVPK 1"/>
    <property type="match status" value="1"/>
</dbReference>
<dbReference type="PANTHER" id="PTHR40137:SF2">
    <property type="entry name" value="PROTEIN GVPK 1"/>
    <property type="match status" value="1"/>
</dbReference>
<keyword evidence="6" id="KW-1185">Reference proteome</keyword>
<evidence type="ECO:0000313" key="5">
    <source>
        <dbReference type="EMBL" id="QNN51548.1"/>
    </source>
</evidence>
<evidence type="ECO:0000256" key="2">
    <source>
        <dbReference type="ARBA" id="ARBA00035108"/>
    </source>
</evidence>
<evidence type="ECO:0000313" key="6">
    <source>
        <dbReference type="Proteomes" id="UP000515947"/>
    </source>
</evidence>
<accession>A0A7G9R7H3</accession>
<evidence type="ECO:0000256" key="1">
    <source>
        <dbReference type="ARBA" id="ARBA00022987"/>
    </source>
</evidence>
<reference evidence="5 6" key="1">
    <citation type="submission" date="2020-08" db="EMBL/GenBank/DDBJ databases">
        <title>Genome sequence of Nocardioides mesophilus KACC 16243T.</title>
        <authorList>
            <person name="Hyun D.-W."/>
            <person name="Bae J.-W."/>
        </authorList>
    </citation>
    <scope>NUCLEOTIDE SEQUENCE [LARGE SCALE GENOMIC DNA]</scope>
    <source>
        <strain evidence="5 6">KACC 16243</strain>
    </source>
</reference>
<dbReference type="GO" id="GO:0031412">
    <property type="term" value="P:gas vesicle organization"/>
    <property type="evidence" value="ECO:0007669"/>
    <property type="project" value="InterPro"/>
</dbReference>
<comment type="similarity">
    <text evidence="3">Belongs to the gas vesicle GvpK family.</text>
</comment>
<dbReference type="InterPro" id="IPR007805">
    <property type="entry name" value="GvpK"/>
</dbReference>
<dbReference type="GO" id="GO:0031411">
    <property type="term" value="C:gas vesicle"/>
    <property type="evidence" value="ECO:0007669"/>
    <property type="project" value="UniProtKB-SubCell"/>
</dbReference>
<evidence type="ECO:0000256" key="4">
    <source>
        <dbReference type="SAM" id="MobiDB-lite"/>
    </source>
</evidence>
<proteinExistence type="inferred from homology"/>
<evidence type="ECO:0000256" key="3">
    <source>
        <dbReference type="ARBA" id="ARBA00035659"/>
    </source>
</evidence>
<dbReference type="KEGG" id="nmes:H9L09_13280"/>
<comment type="subcellular location">
    <subcellularLocation>
        <location evidence="2">Gas vesicle</location>
    </subcellularLocation>
</comment>
<organism evidence="5 6">
    <name type="scientific">Nocardioides mesophilus</name>
    <dbReference type="NCBI Taxonomy" id="433659"/>
    <lineage>
        <taxon>Bacteria</taxon>
        <taxon>Bacillati</taxon>
        <taxon>Actinomycetota</taxon>
        <taxon>Actinomycetes</taxon>
        <taxon>Propionibacteriales</taxon>
        <taxon>Nocardioidaceae</taxon>
        <taxon>Nocardioides</taxon>
    </lineage>
</organism>
<sequence>MSAEERDLFWPLDDWPPDGPSAPGQGAEAAAEGLDGLSSALSRHVDADADDPAKVEKGLVQLVLTLVELLRQLMERQAVRRVEAGGLSEDEVERLGRTLMLLDQRMTELREHFGLTPEDLNLDLGPLGRLL</sequence>
<gene>
    <name evidence="5" type="ORF">H9L09_13280</name>
</gene>
<feature type="region of interest" description="Disordered" evidence="4">
    <location>
        <begin position="1"/>
        <end position="35"/>
    </location>
</feature>
<dbReference type="RefSeq" id="WP_187577384.1">
    <property type="nucleotide sequence ID" value="NZ_CP060713.1"/>
</dbReference>
<dbReference type="Proteomes" id="UP000515947">
    <property type="component" value="Chromosome"/>
</dbReference>
<name>A0A7G9R7H3_9ACTN</name>
<protein>
    <submittedName>
        <fullName evidence="5">Gas vesicle protein K</fullName>
    </submittedName>
</protein>
<dbReference type="EMBL" id="CP060713">
    <property type="protein sequence ID" value="QNN51548.1"/>
    <property type="molecule type" value="Genomic_DNA"/>
</dbReference>
<dbReference type="Pfam" id="PF05121">
    <property type="entry name" value="GvpK"/>
    <property type="match status" value="1"/>
</dbReference>